<dbReference type="EMBL" id="LR796582">
    <property type="protein sequence ID" value="CAB4152448.1"/>
    <property type="molecule type" value="Genomic_DNA"/>
</dbReference>
<protein>
    <submittedName>
        <fullName evidence="1">Uncharacterized protein</fullName>
    </submittedName>
</protein>
<accession>A0A6J5N133</accession>
<sequence>MATLTPVLRQKFTDANGLPLAGGKLYSYQAGTTTPLETYTDSTAGSQNTNPIILDANGECDLWIGLSAYKFVLKNSSDVTQWTVDNATQAGNLTSDIFSGTGAQTAFTLTGNPGSENNTIVFVGGVYQQKNTYSVSGTTLTFSVAPSTGTNNIEVMTGALLTIGTPSDATVTKAKFAGGAPKLAVTGSKTSNYSATSGDDVISCDSTGGAFTVSLPVAASNSGMALEIIKTDSSLNAITIDGNASETINGAVTTTINTQYEKIKIVSNGSNWLILERRIPSDWIAYTPSFTGFGTTSGINIKSRRVLDSLEVTGYFVSGTSTATPGLISLGFNGTAGNVTIDTAKIAALALIGTGATSGSSATFFGVGWLAPATNTTTIILAAQTSTINMSGAATNASSIIASGQACHINIKVPIVGWNS</sequence>
<gene>
    <name evidence="1" type="ORF">UFOVP610_12</name>
</gene>
<proteinExistence type="predicted"/>
<name>A0A6J5N133_9CAUD</name>
<organism evidence="1">
    <name type="scientific">uncultured Caudovirales phage</name>
    <dbReference type="NCBI Taxonomy" id="2100421"/>
    <lineage>
        <taxon>Viruses</taxon>
        <taxon>Duplodnaviria</taxon>
        <taxon>Heunggongvirae</taxon>
        <taxon>Uroviricota</taxon>
        <taxon>Caudoviricetes</taxon>
        <taxon>Peduoviridae</taxon>
        <taxon>Maltschvirus</taxon>
        <taxon>Maltschvirus maltsch</taxon>
    </lineage>
</organism>
<evidence type="ECO:0000313" key="1">
    <source>
        <dbReference type="EMBL" id="CAB4152448.1"/>
    </source>
</evidence>
<reference evidence="1" key="1">
    <citation type="submission" date="2020-04" db="EMBL/GenBank/DDBJ databases">
        <authorList>
            <person name="Chiriac C."/>
            <person name="Salcher M."/>
            <person name="Ghai R."/>
            <person name="Kavagutti S V."/>
        </authorList>
    </citation>
    <scope>NUCLEOTIDE SEQUENCE</scope>
</reference>